<dbReference type="PANTHER" id="PTHR41786:SF1">
    <property type="entry name" value="6-HYDROXYMETHYLPTERIN DIPHOSPHOKINASE MPTE-LIKE DOMAIN-CONTAINING PROTEIN"/>
    <property type="match status" value="1"/>
</dbReference>
<comment type="caution">
    <text evidence="2">The sequence shown here is derived from an EMBL/GenBank/DDBJ whole genome shotgun (WGS) entry which is preliminary data.</text>
</comment>
<evidence type="ECO:0000313" key="2">
    <source>
        <dbReference type="EMBL" id="TBL72999.1"/>
    </source>
</evidence>
<gene>
    <name evidence="2" type="ORF">EYB31_27620</name>
</gene>
<dbReference type="InterPro" id="IPR002826">
    <property type="entry name" value="MptE-like"/>
</dbReference>
<organism evidence="2 3">
    <name type="scientific">Paenibacillus thalictri</name>
    <dbReference type="NCBI Taxonomy" id="2527873"/>
    <lineage>
        <taxon>Bacteria</taxon>
        <taxon>Bacillati</taxon>
        <taxon>Bacillota</taxon>
        <taxon>Bacilli</taxon>
        <taxon>Bacillales</taxon>
        <taxon>Paenibacillaceae</taxon>
        <taxon>Paenibacillus</taxon>
    </lineage>
</organism>
<name>A0A4Q9DIH9_9BACL</name>
<reference evidence="2 3" key="1">
    <citation type="submission" date="2019-02" db="EMBL/GenBank/DDBJ databases">
        <title>Paenibacillus sp. nov., isolated from surface-sterilized tissue of Thalictrum simplex L.</title>
        <authorList>
            <person name="Tuo L."/>
        </authorList>
    </citation>
    <scope>NUCLEOTIDE SEQUENCE [LARGE SCALE GENOMIC DNA]</scope>
    <source>
        <strain evidence="2 3">N2SHLJ1</strain>
    </source>
</reference>
<feature type="domain" description="6-hydroxymethylpterin diphosphokinase MptE-like" evidence="1">
    <location>
        <begin position="202"/>
        <end position="380"/>
    </location>
</feature>
<sequence length="622" mass="72104">MILLDNVTYLKKQFPKVWEQIRHFQETPADSVHLELSKAGDLTFKIQSAGSYQYLHSKYNPIEEAELIISKYTDIEKYKQIFFYGIGLGYHIKSFVERYPNKSYSLYEPSAEILSVYLSQKSIEELRFSNIIVEDTHKNIQQEIQNFVDLINEDVLIVTLPSYERIFKDRFENFSTTLKNAVNGRRSAMHVNNAFEKRWILNSMINIQTTLKTPDILQMKKDAFNGKPAILVAAGPSLEDEINNLKKIKEDGSAYIFSVGASINAFIKNEFEPDAALTYDPTPMNQTVFKSVVDSKIDTIPLIYGTTVGFETLHSYPGPKLHMVTSQDAIADFFFKPKDGRILDLVSDAPSISVIALQFMLKLGFNPIILVGQNFAYRNDKVYSSSIEMYESWKITEEQAAFLPKVEDVYGQTTVTTESYKQMKRSMEHILNSVKGTLFLNTTRGGARIEGTTFVHLDEVMEQYLNQSVVEKDWYKSEENDHYERDYLTVQSEVLKKHYDNIIVVFQQLVSLFQEMDYQIKHNAFKNTDKLFGKFDKQFRTLQKNHYYNYILAPMNRVRSDLLLKQIGRIKFERDVKIKMQLIINEFGKYMYELQQDMKSLEPVYFGLNQAIAGNTVNLVFN</sequence>
<evidence type="ECO:0000313" key="3">
    <source>
        <dbReference type="Proteomes" id="UP000293142"/>
    </source>
</evidence>
<dbReference type="RefSeq" id="WP_131016718.1">
    <property type="nucleotide sequence ID" value="NZ_SIRE01000022.1"/>
</dbReference>
<protein>
    <submittedName>
        <fullName evidence="2">DUF115 domain-containing protein</fullName>
    </submittedName>
</protein>
<dbReference type="Proteomes" id="UP000293142">
    <property type="component" value="Unassembled WGS sequence"/>
</dbReference>
<evidence type="ECO:0000259" key="1">
    <source>
        <dbReference type="Pfam" id="PF01973"/>
    </source>
</evidence>
<dbReference type="OrthoDB" id="5291305at2"/>
<dbReference type="EMBL" id="SIRE01000022">
    <property type="protein sequence ID" value="TBL72999.1"/>
    <property type="molecule type" value="Genomic_DNA"/>
</dbReference>
<keyword evidence="3" id="KW-1185">Reference proteome</keyword>
<proteinExistence type="predicted"/>
<accession>A0A4Q9DIH9</accession>
<dbReference type="AlphaFoldDB" id="A0A4Q9DIH9"/>
<dbReference type="Pfam" id="PF01973">
    <property type="entry name" value="MptE-like"/>
    <property type="match status" value="1"/>
</dbReference>
<dbReference type="PANTHER" id="PTHR41786">
    <property type="entry name" value="MOTILITY ACCESSORY FACTOR MAF"/>
    <property type="match status" value="1"/>
</dbReference>